<dbReference type="Gene3D" id="3.10.350.10">
    <property type="entry name" value="LysM domain"/>
    <property type="match status" value="3"/>
</dbReference>
<feature type="domain" description="LysM" evidence="5">
    <location>
        <begin position="446"/>
        <end position="492"/>
    </location>
</feature>
<keyword evidence="7" id="KW-1185">Reference proteome</keyword>
<evidence type="ECO:0000256" key="2">
    <source>
        <dbReference type="ARBA" id="ARBA00023026"/>
    </source>
</evidence>
<feature type="region of interest" description="Disordered" evidence="3">
    <location>
        <begin position="506"/>
        <end position="539"/>
    </location>
</feature>
<evidence type="ECO:0000259" key="5">
    <source>
        <dbReference type="PROSITE" id="PS51782"/>
    </source>
</evidence>
<reference evidence="6 7" key="1">
    <citation type="journal article" date="2018" name="IMA Fungus">
        <title>IMA Genome-F 9: Draft genome sequence of Annulohypoxylon stygium, Aspergillus mulundensis, Berkeleyomyces basicola (syn. Thielaviopsis basicola), Ceratocystis smalleyi, two Cercospora beticola strains, Coleophoma cylindrospora, Fusarium fracticaudum, Phialophora cf. hyalina, and Morchella septimelata.</title>
        <authorList>
            <person name="Wingfield B.D."/>
            <person name="Bills G.F."/>
            <person name="Dong Y."/>
            <person name="Huang W."/>
            <person name="Nel W.J."/>
            <person name="Swalarsk-Parry B.S."/>
            <person name="Vaghefi N."/>
            <person name="Wilken P.M."/>
            <person name="An Z."/>
            <person name="de Beer Z.W."/>
            <person name="De Vos L."/>
            <person name="Chen L."/>
            <person name="Duong T.A."/>
            <person name="Gao Y."/>
            <person name="Hammerbacher A."/>
            <person name="Kikkert J.R."/>
            <person name="Li Y."/>
            <person name="Li H."/>
            <person name="Li K."/>
            <person name="Li Q."/>
            <person name="Liu X."/>
            <person name="Ma X."/>
            <person name="Naidoo K."/>
            <person name="Pethybridge S.J."/>
            <person name="Sun J."/>
            <person name="Steenkamp E.T."/>
            <person name="van der Nest M.A."/>
            <person name="van Wyk S."/>
            <person name="Wingfield M.J."/>
            <person name="Xiong C."/>
            <person name="Yue Q."/>
            <person name="Zhang X."/>
        </authorList>
    </citation>
    <scope>NUCLEOTIDE SEQUENCE [LARGE SCALE GENOMIC DNA]</scope>
    <source>
        <strain evidence="6 7">BP5796</strain>
    </source>
</reference>
<dbReference type="OrthoDB" id="5985073at2759"/>
<keyword evidence="1" id="KW-0147">Chitin-binding</keyword>
<dbReference type="AlphaFoldDB" id="A0A3D8SG62"/>
<keyword evidence="2" id="KW-0843">Virulence</keyword>
<dbReference type="InterPro" id="IPR036779">
    <property type="entry name" value="LysM_dom_sf"/>
</dbReference>
<proteinExistence type="predicted"/>
<feature type="chain" id="PRO_5017722615" description="LysM domain-containing protein" evidence="4">
    <location>
        <begin position="21"/>
        <end position="697"/>
    </location>
</feature>
<evidence type="ECO:0000313" key="6">
    <source>
        <dbReference type="EMBL" id="RDW85339.1"/>
    </source>
</evidence>
<evidence type="ECO:0000256" key="1">
    <source>
        <dbReference type="ARBA" id="ARBA00022669"/>
    </source>
</evidence>
<dbReference type="GO" id="GO:0008061">
    <property type="term" value="F:chitin binding"/>
    <property type="evidence" value="ECO:0007669"/>
    <property type="project" value="UniProtKB-KW"/>
</dbReference>
<dbReference type="EMBL" id="PDLN01000005">
    <property type="protein sequence ID" value="RDW85339.1"/>
    <property type="molecule type" value="Genomic_DNA"/>
</dbReference>
<gene>
    <name evidence="6" type="ORF">BP5796_03664</name>
</gene>
<dbReference type="InterPro" id="IPR052210">
    <property type="entry name" value="LysM1-like"/>
</dbReference>
<keyword evidence="4" id="KW-0732">Signal</keyword>
<name>A0A3D8SG62_9HELO</name>
<evidence type="ECO:0000313" key="7">
    <source>
        <dbReference type="Proteomes" id="UP000256328"/>
    </source>
</evidence>
<dbReference type="SUPFAM" id="SSF54106">
    <property type="entry name" value="LysM domain"/>
    <property type="match status" value="1"/>
</dbReference>
<dbReference type="PROSITE" id="PS51782">
    <property type="entry name" value="LYSM"/>
    <property type="match status" value="1"/>
</dbReference>
<feature type="signal peptide" evidence="4">
    <location>
        <begin position="1"/>
        <end position="20"/>
    </location>
</feature>
<dbReference type="PANTHER" id="PTHR34997:SF1">
    <property type="entry name" value="PEPTIDOGLYCAN-BINDING LYSIN DOMAIN"/>
    <property type="match status" value="1"/>
</dbReference>
<comment type="caution">
    <text evidence="6">The sequence shown here is derived from an EMBL/GenBank/DDBJ whole genome shotgun (WGS) entry which is preliminary data.</text>
</comment>
<dbReference type="PANTHER" id="PTHR34997">
    <property type="entry name" value="AM15"/>
    <property type="match status" value="1"/>
</dbReference>
<dbReference type="CDD" id="cd00118">
    <property type="entry name" value="LysM"/>
    <property type="match status" value="1"/>
</dbReference>
<dbReference type="InterPro" id="IPR018392">
    <property type="entry name" value="LysM"/>
</dbReference>
<sequence>MLPTLFQAVVILLSSGLSSGATLYNGSQLLQYPDASLSCLSAFDTYLDCSDTLVQLLPYSITATGWTTSMLSELCTTSCSNSLSTLATSVEANCGNDAFVFNNQNTTFTSLVELYGYKFGLLCLADSSTGDFCIDVEDSWDIGALVAAGTATWPLYTNKTYPNFENPNWEPDDDPWFDDSYGNSTSDFYTDLPLTPNDYFIGSSVEAFADCSYGWCETLDYDEHPLEIQCSSCMLERIKYGISSQFGEIYDPRKLLILSVSEMTMQVWANIQKNCEITDELVPAVNMTGVGSGSNFTYVATDYTNCSQVIELPTYIAGDNYITCNNLSVQYSIPSASLLALNNAYNCAALSGSFCAPQSCNITVNTVRQNLKEFASAYTNLTTTQLLHWNPFMMSFWIEVGETVCVGPPGGAYVAPSATVAVPSVYTTTAMPADPTVAGTIANCGLYYNVTEGDTCDVVTLRFSLTFSDFVAMNPSIDTGCTNLLYGVDYCVALVNGTTVTPLTTTRAPTGSTAMATSSSTSKQTSSSSTTITTTSTGVTAPGPTQAGIISTCNKFAESISGLGCYDFAVAEGITPAQLYAWNTILGVDGADCGAELWADEYYCVGVSGSSTPTSTLSKVASTTTSVTAAGPTQSGIISTCNKFAGSISGLGCYDFAVAEGITPAQLYTWNTILGVDGADCGAELWANEWYCVGVSS</sequence>
<dbReference type="Proteomes" id="UP000256328">
    <property type="component" value="Unassembled WGS sequence"/>
</dbReference>
<protein>
    <recommendedName>
        <fullName evidence="5">LysM domain-containing protein</fullName>
    </recommendedName>
</protein>
<evidence type="ECO:0000256" key="4">
    <source>
        <dbReference type="SAM" id="SignalP"/>
    </source>
</evidence>
<organism evidence="6 7">
    <name type="scientific">Coleophoma crateriformis</name>
    <dbReference type="NCBI Taxonomy" id="565419"/>
    <lineage>
        <taxon>Eukaryota</taxon>
        <taxon>Fungi</taxon>
        <taxon>Dikarya</taxon>
        <taxon>Ascomycota</taxon>
        <taxon>Pezizomycotina</taxon>
        <taxon>Leotiomycetes</taxon>
        <taxon>Helotiales</taxon>
        <taxon>Dermateaceae</taxon>
        <taxon>Coleophoma</taxon>
    </lineage>
</organism>
<evidence type="ECO:0000256" key="3">
    <source>
        <dbReference type="SAM" id="MobiDB-lite"/>
    </source>
</evidence>
<accession>A0A3D8SG62</accession>